<dbReference type="SUPFAM" id="SSF51430">
    <property type="entry name" value="NAD(P)-linked oxidoreductase"/>
    <property type="match status" value="1"/>
</dbReference>
<name>A0A7V1LPN8_CALAY</name>
<evidence type="ECO:0000259" key="1">
    <source>
        <dbReference type="Pfam" id="PF00248"/>
    </source>
</evidence>
<dbReference type="Gene3D" id="3.20.20.100">
    <property type="entry name" value="NADP-dependent oxidoreductase domain"/>
    <property type="match status" value="1"/>
</dbReference>
<dbReference type="InterPro" id="IPR036812">
    <property type="entry name" value="NAD(P)_OxRdtase_dom_sf"/>
</dbReference>
<organism evidence="2">
    <name type="scientific">Caldithrix abyssi</name>
    <dbReference type="NCBI Taxonomy" id="187145"/>
    <lineage>
        <taxon>Bacteria</taxon>
        <taxon>Pseudomonadati</taxon>
        <taxon>Calditrichota</taxon>
        <taxon>Calditrichia</taxon>
        <taxon>Calditrichales</taxon>
        <taxon>Calditrichaceae</taxon>
        <taxon>Caldithrix</taxon>
    </lineage>
</organism>
<protein>
    <recommendedName>
        <fullName evidence="1">NADP-dependent oxidoreductase domain-containing protein</fullName>
    </recommendedName>
</protein>
<dbReference type="Pfam" id="PF00248">
    <property type="entry name" value="Aldo_ket_red"/>
    <property type="match status" value="1"/>
</dbReference>
<dbReference type="AlphaFoldDB" id="A0A7V1LPN8"/>
<accession>A0A7V1LPN8</accession>
<dbReference type="InterPro" id="IPR023210">
    <property type="entry name" value="NADP_OxRdtase_dom"/>
</dbReference>
<feature type="non-terminal residue" evidence="2">
    <location>
        <position position="1"/>
    </location>
</feature>
<proteinExistence type="predicted"/>
<reference evidence="2" key="1">
    <citation type="journal article" date="2020" name="mSystems">
        <title>Genome- and Community-Level Interaction Insights into Carbon Utilization and Element Cycling Functions of Hydrothermarchaeota in Hydrothermal Sediment.</title>
        <authorList>
            <person name="Zhou Z."/>
            <person name="Liu Y."/>
            <person name="Xu W."/>
            <person name="Pan J."/>
            <person name="Luo Z.H."/>
            <person name="Li M."/>
        </authorList>
    </citation>
    <scope>NUCLEOTIDE SEQUENCE [LARGE SCALE GENOMIC DNA]</scope>
    <source>
        <strain evidence="2">HyVt-456</strain>
    </source>
</reference>
<dbReference type="Proteomes" id="UP000886005">
    <property type="component" value="Unassembled WGS sequence"/>
</dbReference>
<dbReference type="EMBL" id="DRLD01000406">
    <property type="protein sequence ID" value="HED11859.1"/>
    <property type="molecule type" value="Genomic_DNA"/>
</dbReference>
<comment type="caution">
    <text evidence="2">The sequence shown here is derived from an EMBL/GenBank/DDBJ whole genome shotgun (WGS) entry which is preliminary data.</text>
</comment>
<sequence>LERLQCDTIDYFLLHNPEYFLFDARRRGIPPQEARKTYYERIDRTFMYLEQEVQRGRIQYYGVSSNTLPVMPTHYAYTDLDKLIELARSLGKKHHFRMIQFPMNLLETGATDHLLSVHSDKIATVSNRPLNAYHRNQLVRLVSLESLETDPEPELTLRLKQLVEHEKNYPERVAAFIKADPDKQKHLAGLFATGYYLASHYRELSSYWNWLEQQARFLADSISYGVQEINELKDVPAEVSEWLDNYVELFNNVLDQLTLYLGYTSSRMNERITGLARQMLPRHLNGELLQDLALSSLLATREIDVTLMGMRHTAYVDDAVRLMRREHPPLSLNKWRKWAQALKSF</sequence>
<gene>
    <name evidence="2" type="ORF">ENJ10_14310</name>
</gene>
<evidence type="ECO:0000313" key="2">
    <source>
        <dbReference type="EMBL" id="HED11859.1"/>
    </source>
</evidence>
<feature type="domain" description="NADP-dependent oxidoreductase" evidence="1">
    <location>
        <begin position="1"/>
        <end position="115"/>
    </location>
</feature>